<dbReference type="InterPro" id="IPR020846">
    <property type="entry name" value="MFS_dom"/>
</dbReference>
<dbReference type="EMBL" id="JAWRVE010000038">
    <property type="protein sequence ID" value="KAL1870178.1"/>
    <property type="molecule type" value="Genomic_DNA"/>
</dbReference>
<dbReference type="Proteomes" id="UP001583177">
    <property type="component" value="Unassembled WGS sequence"/>
</dbReference>
<dbReference type="PANTHER" id="PTHR42718">
    <property type="entry name" value="MAJOR FACILITATOR SUPERFAMILY MULTIDRUG TRANSPORTER MFSC"/>
    <property type="match status" value="1"/>
</dbReference>
<evidence type="ECO:0000256" key="6">
    <source>
        <dbReference type="SAM" id="Phobius"/>
    </source>
</evidence>
<feature type="transmembrane region" description="Helical" evidence="6">
    <location>
        <begin position="116"/>
        <end position="140"/>
    </location>
</feature>
<sequence>MGLHDMSTSPESDSDLERHVPPTTQDPTTFQKADLERLGRQRPETFKTSFSEIVFCASMLVSMLMSEFYISGFNILLPTVSKELDIPIAAQIWPSSVFALIVGALLLPLGRIADIYGGFVVFTSGLAWFLVWTIIAGFSVNYQMLIAARALQGLGPAAFLPTGIMILGKIYRPGPRKNLIFSLYGAFAPLGFFFGVIMGGVAGEYLSWRWYFWLGAIVIGLCAVCAFFSIPRGNLQTPGVRMDWWGVVTTVPALVMIVFAVTDGAHAPNGWATDYVIATFVLGVVLLAVFVVVEGSVASQPLLPKSLFKPKYVKTILVALTFAYGNFGIFMYYASFYLYTVMGYSVLSTALAFIPMAAGGVILATLGGFTLHLLPGRILLILAGIGSIVSVLLFALIPEGGSYWAWILPSMIGATVGVDIAFNVSNVFITTNIPLKDQGAAGALIYSILFLPISLFLGISDVVAASYEDRGTMVSYKAAFWFSTGCAAASLVLFCFVDTGKAESQLRVEEKEALDEVQETGVVAGPGA</sequence>
<evidence type="ECO:0000313" key="9">
    <source>
        <dbReference type="Proteomes" id="UP001583177"/>
    </source>
</evidence>
<feature type="domain" description="Major facilitator superfamily (MFS) profile" evidence="7">
    <location>
        <begin position="55"/>
        <end position="502"/>
    </location>
</feature>
<evidence type="ECO:0000313" key="8">
    <source>
        <dbReference type="EMBL" id="KAL1870178.1"/>
    </source>
</evidence>
<feature type="transmembrane region" description="Helical" evidence="6">
    <location>
        <begin position="50"/>
        <end position="70"/>
    </location>
</feature>
<feature type="transmembrane region" description="Helical" evidence="6">
    <location>
        <begin position="316"/>
        <end position="335"/>
    </location>
</feature>
<proteinExistence type="predicted"/>
<evidence type="ECO:0000259" key="7">
    <source>
        <dbReference type="PROSITE" id="PS50850"/>
    </source>
</evidence>
<feature type="transmembrane region" description="Helical" evidence="6">
    <location>
        <begin position="210"/>
        <end position="230"/>
    </location>
</feature>
<comment type="caution">
    <text evidence="8">The sequence shown here is derived from an EMBL/GenBank/DDBJ whole genome shotgun (WGS) entry which is preliminary data.</text>
</comment>
<dbReference type="InterPro" id="IPR011701">
    <property type="entry name" value="MFS"/>
</dbReference>
<comment type="subcellular location">
    <subcellularLocation>
        <location evidence="1">Membrane</location>
        <topology evidence="1">Multi-pass membrane protein</topology>
    </subcellularLocation>
</comment>
<feature type="transmembrane region" description="Helical" evidence="6">
    <location>
        <begin position="443"/>
        <end position="467"/>
    </location>
</feature>
<organism evidence="8 9">
    <name type="scientific">Diaporthe australafricana</name>
    <dbReference type="NCBI Taxonomy" id="127596"/>
    <lineage>
        <taxon>Eukaryota</taxon>
        <taxon>Fungi</taxon>
        <taxon>Dikarya</taxon>
        <taxon>Ascomycota</taxon>
        <taxon>Pezizomycotina</taxon>
        <taxon>Sordariomycetes</taxon>
        <taxon>Sordariomycetidae</taxon>
        <taxon>Diaporthales</taxon>
        <taxon>Diaporthaceae</taxon>
        <taxon>Diaporthe</taxon>
    </lineage>
</organism>
<name>A0ABR3X3B4_9PEZI</name>
<feature type="compositionally biased region" description="Polar residues" evidence="5">
    <location>
        <begin position="1"/>
        <end position="11"/>
    </location>
</feature>
<dbReference type="SUPFAM" id="SSF103473">
    <property type="entry name" value="MFS general substrate transporter"/>
    <property type="match status" value="1"/>
</dbReference>
<dbReference type="Gene3D" id="1.20.1720.10">
    <property type="entry name" value="Multidrug resistance protein D"/>
    <property type="match status" value="1"/>
</dbReference>
<dbReference type="PROSITE" id="PS50850">
    <property type="entry name" value="MFS"/>
    <property type="match status" value="1"/>
</dbReference>
<evidence type="ECO:0000256" key="2">
    <source>
        <dbReference type="ARBA" id="ARBA00022692"/>
    </source>
</evidence>
<feature type="transmembrane region" description="Helical" evidence="6">
    <location>
        <begin position="274"/>
        <end position="295"/>
    </location>
</feature>
<dbReference type="PANTHER" id="PTHR42718:SF11">
    <property type="entry name" value="MAJOR FACILITATOR SUPERFAMILY (MFS) PROFILE DOMAIN-CONTAINING PROTEIN"/>
    <property type="match status" value="1"/>
</dbReference>
<dbReference type="Gene3D" id="1.20.1250.20">
    <property type="entry name" value="MFS general substrate transporter like domains"/>
    <property type="match status" value="1"/>
</dbReference>
<keyword evidence="2 6" id="KW-0812">Transmembrane</keyword>
<accession>A0ABR3X3B4</accession>
<feature type="transmembrane region" description="Helical" evidence="6">
    <location>
        <begin position="378"/>
        <end position="397"/>
    </location>
</feature>
<feature type="transmembrane region" description="Helical" evidence="6">
    <location>
        <begin position="179"/>
        <end position="198"/>
    </location>
</feature>
<evidence type="ECO:0000256" key="4">
    <source>
        <dbReference type="ARBA" id="ARBA00023136"/>
    </source>
</evidence>
<evidence type="ECO:0000256" key="1">
    <source>
        <dbReference type="ARBA" id="ARBA00004141"/>
    </source>
</evidence>
<keyword evidence="9" id="KW-1185">Reference proteome</keyword>
<feature type="transmembrane region" description="Helical" evidence="6">
    <location>
        <begin position="479"/>
        <end position="497"/>
    </location>
</feature>
<keyword evidence="4 6" id="KW-0472">Membrane</keyword>
<keyword evidence="3 6" id="KW-1133">Transmembrane helix</keyword>
<feature type="transmembrane region" description="Helical" evidence="6">
    <location>
        <begin position="403"/>
        <end position="422"/>
    </location>
</feature>
<feature type="transmembrane region" description="Helical" evidence="6">
    <location>
        <begin position="341"/>
        <end position="366"/>
    </location>
</feature>
<evidence type="ECO:0000256" key="3">
    <source>
        <dbReference type="ARBA" id="ARBA00022989"/>
    </source>
</evidence>
<feature type="transmembrane region" description="Helical" evidence="6">
    <location>
        <begin position="242"/>
        <end position="262"/>
    </location>
</feature>
<feature type="transmembrane region" description="Helical" evidence="6">
    <location>
        <begin position="90"/>
        <end position="109"/>
    </location>
</feature>
<reference evidence="8 9" key="1">
    <citation type="journal article" date="2024" name="IMA Fungus">
        <title>IMA Genome - F19 : A genome assembly and annotation guide to empower mycologists, including annotated draft genome sequences of Ceratocystis pirilliformis, Diaporthe australafricana, Fusarium ophioides, Paecilomyces lecythidis, and Sporothrix stenoceras.</title>
        <authorList>
            <person name="Aylward J."/>
            <person name="Wilson A.M."/>
            <person name="Visagie C.M."/>
            <person name="Spraker J."/>
            <person name="Barnes I."/>
            <person name="Buitendag C."/>
            <person name="Ceriani C."/>
            <person name="Del Mar Angel L."/>
            <person name="du Plessis D."/>
            <person name="Fuchs T."/>
            <person name="Gasser K."/>
            <person name="Kramer D."/>
            <person name="Li W."/>
            <person name="Munsamy K."/>
            <person name="Piso A."/>
            <person name="Price J.L."/>
            <person name="Sonnekus B."/>
            <person name="Thomas C."/>
            <person name="van der Nest A."/>
            <person name="van Dijk A."/>
            <person name="van Heerden A."/>
            <person name="van Vuuren N."/>
            <person name="Yilmaz N."/>
            <person name="Duong T.A."/>
            <person name="van der Merwe N.A."/>
            <person name="Wingfield M.J."/>
            <person name="Wingfield B.D."/>
        </authorList>
    </citation>
    <scope>NUCLEOTIDE SEQUENCE [LARGE SCALE GENOMIC DNA]</scope>
    <source>
        <strain evidence="8 9">CMW 18300</strain>
    </source>
</reference>
<dbReference type="InterPro" id="IPR036259">
    <property type="entry name" value="MFS_trans_sf"/>
</dbReference>
<evidence type="ECO:0000256" key="5">
    <source>
        <dbReference type="SAM" id="MobiDB-lite"/>
    </source>
</evidence>
<feature type="compositionally biased region" description="Polar residues" evidence="5">
    <location>
        <begin position="22"/>
        <end position="31"/>
    </location>
</feature>
<feature type="region of interest" description="Disordered" evidence="5">
    <location>
        <begin position="1"/>
        <end position="34"/>
    </location>
</feature>
<protein>
    <recommendedName>
        <fullName evidence="7">Major facilitator superfamily (MFS) profile domain-containing protein</fullName>
    </recommendedName>
</protein>
<dbReference type="Pfam" id="PF07690">
    <property type="entry name" value="MFS_1"/>
    <property type="match status" value="1"/>
</dbReference>
<feature type="transmembrane region" description="Helical" evidence="6">
    <location>
        <begin position="146"/>
        <end position="167"/>
    </location>
</feature>
<gene>
    <name evidence="8" type="ORF">Daus18300_005242</name>
</gene>